<sequence length="252" mass="29397">MIKIDEMATNIGLSIPIDSDNRNKRATAFTIFDNNISFGNLFFQNFYEDLIVRIENDNDQAYKNNASMKNFFMFCDTIEANKLRRCNTNIAEEKRMEYTRKEMILNYRDCDAISFNSSDDSLKARSNILKSKKSFAFMYESDEVWRLSQSLKIFCNHTDGTEIARFEIVLLLLNLNGDYICNLTPAIQFNDEFSITFECETLIVKIKALNIKNFNIYFFRKGNEKVPPPLEENHAKDEEEDSIVSDKKCNIC</sequence>
<name>A0A1J4K8A4_9EUKA</name>
<dbReference type="GeneID" id="94839482"/>
<dbReference type="RefSeq" id="XP_068359076.1">
    <property type="nucleotide sequence ID" value="XM_068504778.1"/>
</dbReference>
<reference evidence="1" key="1">
    <citation type="submission" date="2016-10" db="EMBL/GenBank/DDBJ databases">
        <authorList>
            <person name="Benchimol M."/>
            <person name="Almeida L.G."/>
            <person name="Vasconcelos A.T."/>
            <person name="Perreira-Neves A."/>
            <person name="Rosa I.A."/>
            <person name="Tasca T."/>
            <person name="Bogo M.R."/>
            <person name="de Souza W."/>
        </authorList>
    </citation>
    <scope>NUCLEOTIDE SEQUENCE [LARGE SCALE GENOMIC DNA]</scope>
    <source>
        <strain evidence="1">K</strain>
    </source>
</reference>
<proteinExistence type="predicted"/>
<comment type="caution">
    <text evidence="1">The sequence shown here is derived from an EMBL/GenBank/DDBJ whole genome shotgun (WGS) entry which is preliminary data.</text>
</comment>
<keyword evidence="2" id="KW-1185">Reference proteome</keyword>
<gene>
    <name evidence="1" type="ORF">TRFO_26151</name>
</gene>
<dbReference type="Proteomes" id="UP000179807">
    <property type="component" value="Unassembled WGS sequence"/>
</dbReference>
<protein>
    <submittedName>
        <fullName evidence="1">Uncharacterized protein</fullName>
    </submittedName>
</protein>
<dbReference type="EMBL" id="MLAK01000741">
    <property type="protein sequence ID" value="OHT05940.1"/>
    <property type="molecule type" value="Genomic_DNA"/>
</dbReference>
<dbReference type="AlphaFoldDB" id="A0A1J4K8A4"/>
<dbReference type="VEuPathDB" id="TrichDB:TRFO_26151"/>
<organism evidence="1 2">
    <name type="scientific">Tritrichomonas foetus</name>
    <dbReference type="NCBI Taxonomy" id="1144522"/>
    <lineage>
        <taxon>Eukaryota</taxon>
        <taxon>Metamonada</taxon>
        <taxon>Parabasalia</taxon>
        <taxon>Tritrichomonadida</taxon>
        <taxon>Tritrichomonadidae</taxon>
        <taxon>Tritrichomonas</taxon>
    </lineage>
</organism>
<evidence type="ECO:0000313" key="1">
    <source>
        <dbReference type="EMBL" id="OHT05940.1"/>
    </source>
</evidence>
<evidence type="ECO:0000313" key="2">
    <source>
        <dbReference type="Proteomes" id="UP000179807"/>
    </source>
</evidence>
<accession>A0A1J4K8A4</accession>